<dbReference type="GO" id="GO:0046872">
    <property type="term" value="F:metal ion binding"/>
    <property type="evidence" value="ECO:0007669"/>
    <property type="project" value="UniProtKB-KW"/>
</dbReference>
<dbReference type="AlphaFoldDB" id="A0A1X1PKI7"/>
<dbReference type="PROSITE" id="PS51296">
    <property type="entry name" value="RIESKE"/>
    <property type="match status" value="1"/>
</dbReference>
<dbReference type="GO" id="GO:0004497">
    <property type="term" value="F:monooxygenase activity"/>
    <property type="evidence" value="ECO:0007669"/>
    <property type="project" value="UniProtKB-KW"/>
</dbReference>
<evidence type="ECO:0000256" key="4">
    <source>
        <dbReference type="ARBA" id="ARBA00023004"/>
    </source>
</evidence>
<dbReference type="InterPro" id="IPR050584">
    <property type="entry name" value="Cholesterol_7-desaturase"/>
</dbReference>
<accession>A0A1X1PKI7</accession>
<dbReference type="PANTHER" id="PTHR21266:SF60">
    <property type="entry name" value="3-KETOSTEROID-9-ALPHA-MONOOXYGENASE, OXYGENASE COMPONENT"/>
    <property type="match status" value="1"/>
</dbReference>
<evidence type="ECO:0000313" key="8">
    <source>
        <dbReference type="EMBL" id="ORT87311.1"/>
    </source>
</evidence>
<dbReference type="CDD" id="cd08878">
    <property type="entry name" value="RHO_alpha_C_DMO-like"/>
    <property type="match status" value="1"/>
</dbReference>
<dbReference type="OrthoDB" id="9790995at2"/>
<keyword evidence="2" id="KW-0479">Metal-binding</keyword>
<dbReference type="Pfam" id="PF00355">
    <property type="entry name" value="Rieske"/>
    <property type="match status" value="1"/>
</dbReference>
<evidence type="ECO:0000256" key="3">
    <source>
        <dbReference type="ARBA" id="ARBA00023002"/>
    </source>
</evidence>
<dbReference type="Gene3D" id="2.102.10.10">
    <property type="entry name" value="Rieske [2Fe-2S] iron-sulphur domain"/>
    <property type="match status" value="1"/>
</dbReference>
<evidence type="ECO:0000256" key="2">
    <source>
        <dbReference type="ARBA" id="ARBA00022723"/>
    </source>
</evidence>
<dbReference type="EC" id="1.14.14.-" evidence="7"/>
<protein>
    <submittedName>
        <fullName evidence="8">LysR family transcriptional regulator</fullName>
    </submittedName>
    <submittedName>
        <fullName evidence="7">Toluene-4-sulfonate monooxygenase system iron-sulfur subunit TsaM1</fullName>
        <ecNumber evidence="7">1.14.14.-</ecNumber>
    </submittedName>
</protein>
<sequence>MFIRNTWYVAAWSHEVEGDKLFSRTIINTPVMLYRKESGEVIALADRCCHRGAPLSHGRREGDCVRCMYHGLKFDSQGTCVEAPAQERIPPHAKVRQFPVVEQHRWIWIWMGEPEQADPSAIPDTHWVDDPQWRSLPGYIHYDVNYLLICDNLLDFSHLPYVHPTTLGGGEDYATVRPKVERVKDGVRITRWTLNTEPPPFVKAVRDWPGKVDRWNIYDFTIPAILRMDSGMAPVGTGAPEGTRVDAAEFHGCQALTPETEGSTHYFFAHPHNFSLDKPEVTRSIHQSVVDAFDEDREMISAQHRNLVLDPGFKMIPFGVDAALSQFRWAVNQRLEEECAAATQKSETAT</sequence>
<dbReference type="EMBL" id="NBYX01000003">
    <property type="protein sequence ID" value="ORT87311.1"/>
    <property type="molecule type" value="Genomic_DNA"/>
</dbReference>
<dbReference type="RefSeq" id="WP_085038473.1">
    <property type="nucleotide sequence ID" value="NZ_CADIKG010000015.1"/>
</dbReference>
<evidence type="ECO:0000313" key="10">
    <source>
        <dbReference type="Proteomes" id="UP000494135"/>
    </source>
</evidence>
<dbReference type="InterPro" id="IPR036922">
    <property type="entry name" value="Rieske_2Fe-2S_sf"/>
</dbReference>
<gene>
    <name evidence="7" type="primary">tsaM1_2</name>
    <name evidence="8" type="ORF">B7G54_07150</name>
    <name evidence="7" type="ORF">LMG29660_05060</name>
</gene>
<dbReference type="Pfam" id="PF19112">
    <property type="entry name" value="VanA_C"/>
    <property type="match status" value="1"/>
</dbReference>
<dbReference type="SUPFAM" id="SSF55961">
    <property type="entry name" value="Bet v1-like"/>
    <property type="match status" value="1"/>
</dbReference>
<dbReference type="InterPro" id="IPR044043">
    <property type="entry name" value="VanA_C_cat"/>
</dbReference>
<organism evidence="8 9">
    <name type="scientific">Burkholderia puraquae</name>
    <dbReference type="NCBI Taxonomy" id="1904757"/>
    <lineage>
        <taxon>Bacteria</taxon>
        <taxon>Pseudomonadati</taxon>
        <taxon>Pseudomonadota</taxon>
        <taxon>Betaproteobacteria</taxon>
        <taxon>Burkholderiales</taxon>
        <taxon>Burkholderiaceae</taxon>
        <taxon>Burkholderia</taxon>
        <taxon>Burkholderia cepacia complex</taxon>
    </lineage>
</organism>
<evidence type="ECO:0000313" key="7">
    <source>
        <dbReference type="EMBL" id="CAB3764700.1"/>
    </source>
</evidence>
<evidence type="ECO:0000256" key="5">
    <source>
        <dbReference type="ARBA" id="ARBA00023014"/>
    </source>
</evidence>
<dbReference type="InterPro" id="IPR017941">
    <property type="entry name" value="Rieske_2Fe-2S"/>
</dbReference>
<keyword evidence="7" id="KW-0503">Monooxygenase</keyword>
<dbReference type="Proteomes" id="UP000193146">
    <property type="component" value="Unassembled WGS sequence"/>
</dbReference>
<feature type="domain" description="Rieske" evidence="6">
    <location>
        <begin position="7"/>
        <end position="109"/>
    </location>
</feature>
<keyword evidence="3 7" id="KW-0560">Oxidoreductase</keyword>
<dbReference type="GO" id="GO:0051537">
    <property type="term" value="F:2 iron, 2 sulfur cluster binding"/>
    <property type="evidence" value="ECO:0007669"/>
    <property type="project" value="UniProtKB-KW"/>
</dbReference>
<dbReference type="SUPFAM" id="SSF50022">
    <property type="entry name" value="ISP domain"/>
    <property type="match status" value="1"/>
</dbReference>
<dbReference type="PANTHER" id="PTHR21266">
    <property type="entry name" value="IRON-SULFUR DOMAIN CONTAINING PROTEIN"/>
    <property type="match status" value="1"/>
</dbReference>
<dbReference type="Gene3D" id="3.90.380.10">
    <property type="entry name" value="Naphthalene 1,2-dioxygenase Alpha Subunit, Chain A, domain 1"/>
    <property type="match status" value="1"/>
</dbReference>
<name>A0A1X1PKI7_9BURK</name>
<keyword evidence="9" id="KW-1185">Reference proteome</keyword>
<evidence type="ECO:0000259" key="6">
    <source>
        <dbReference type="PROSITE" id="PS51296"/>
    </source>
</evidence>
<dbReference type="Proteomes" id="UP000494135">
    <property type="component" value="Unassembled WGS sequence"/>
</dbReference>
<proteinExistence type="predicted"/>
<dbReference type="EMBL" id="CADIKG010000015">
    <property type="protein sequence ID" value="CAB3764700.1"/>
    <property type="molecule type" value="Genomic_DNA"/>
</dbReference>
<reference evidence="7 10" key="2">
    <citation type="submission" date="2020-04" db="EMBL/GenBank/DDBJ databases">
        <authorList>
            <person name="De Canck E."/>
        </authorList>
    </citation>
    <scope>NUCLEOTIDE SEQUENCE [LARGE SCALE GENOMIC DNA]</scope>
    <source>
        <strain evidence="7 10">LMG 29660</strain>
    </source>
</reference>
<reference evidence="8 9" key="1">
    <citation type="submission" date="2017-04" db="EMBL/GenBank/DDBJ databases">
        <title>Burkholderia puraquae sp. nov., a novel Burkholderia cepacia complex species from hospital setting samples.</title>
        <authorList>
            <person name="Martina P."/>
            <person name="Leguizamon M."/>
            <person name="Prieto C."/>
            <person name="Sousa S."/>
            <person name="Montanaro P."/>
            <person name="Draghi W."/>
            <person name="Staembler M."/>
            <person name="Bettiol M."/>
            <person name="Figoli C."/>
            <person name="Palau J."/>
            <person name="Alvarez F."/>
            <person name="Benetti S."/>
            <person name="Anchat E."/>
            <person name="Vescina C."/>
            <person name="Ferreras J."/>
            <person name="Lasch P."/>
            <person name="Lagares A."/>
            <person name="Zorreguieta A."/>
            <person name="Yantorno O."/>
            <person name="Bosch A."/>
        </authorList>
    </citation>
    <scope>NUCLEOTIDE SEQUENCE [LARGE SCALE GENOMIC DNA]</scope>
    <source>
        <strain evidence="8 9">CAMPA 1040</strain>
    </source>
</reference>
<evidence type="ECO:0000313" key="9">
    <source>
        <dbReference type="Proteomes" id="UP000193146"/>
    </source>
</evidence>
<keyword evidence="1" id="KW-0001">2Fe-2S</keyword>
<keyword evidence="4" id="KW-0408">Iron</keyword>
<keyword evidence="5" id="KW-0411">Iron-sulfur</keyword>
<evidence type="ECO:0000256" key="1">
    <source>
        <dbReference type="ARBA" id="ARBA00022714"/>
    </source>
</evidence>